<dbReference type="GO" id="GO:0003723">
    <property type="term" value="F:RNA binding"/>
    <property type="evidence" value="ECO:0007669"/>
    <property type="project" value="InterPro"/>
</dbReference>
<protein>
    <recommendedName>
        <fullName evidence="4">tRNA pseudouridine synthase</fullName>
        <ecNumber evidence="4">5.4.99.12</ecNumber>
    </recommendedName>
</protein>
<dbReference type="GO" id="GO:0031119">
    <property type="term" value="P:tRNA pseudouridine synthesis"/>
    <property type="evidence" value="ECO:0007669"/>
    <property type="project" value="TreeGrafter"/>
</dbReference>
<dbReference type="PANTHER" id="PTHR11142:SF0">
    <property type="entry name" value="TRNA PSEUDOURIDINE SYNTHASE-LIKE 1"/>
    <property type="match status" value="1"/>
</dbReference>
<organism evidence="6 7">
    <name type="scientific">Hibiscus syriacus</name>
    <name type="common">Rose of Sharon</name>
    <dbReference type="NCBI Taxonomy" id="106335"/>
    <lineage>
        <taxon>Eukaryota</taxon>
        <taxon>Viridiplantae</taxon>
        <taxon>Streptophyta</taxon>
        <taxon>Embryophyta</taxon>
        <taxon>Tracheophyta</taxon>
        <taxon>Spermatophyta</taxon>
        <taxon>Magnoliopsida</taxon>
        <taxon>eudicotyledons</taxon>
        <taxon>Gunneridae</taxon>
        <taxon>Pentapetalae</taxon>
        <taxon>rosids</taxon>
        <taxon>malvids</taxon>
        <taxon>Malvales</taxon>
        <taxon>Malvaceae</taxon>
        <taxon>Malvoideae</taxon>
        <taxon>Hibiscus</taxon>
    </lineage>
</organism>
<dbReference type="PROSITE" id="PS50834">
    <property type="entry name" value="HIN_200"/>
    <property type="match status" value="1"/>
</dbReference>
<dbReference type="SUPFAM" id="SSF55120">
    <property type="entry name" value="Pseudouridine synthase"/>
    <property type="match status" value="1"/>
</dbReference>
<sequence>MEMENNCFFSFSVLIERFIVILSVGDHVRRLQLPKGCQAFEVHIRNMEVLSEEVLPGFPEVMRCRGEVDEIGIGLGIENLGWLGIGWFGAAFPFQGTRSRKLDGKVSEKALVRITKLEREHLHFVGASRTDTGVHAWGQVAHFITPFNYDSLETVHAALNGLLPSDIRVREIAAARPEFHARFSAKSKVYHYKIYNDSIMDPFQRHHAYHSYYKLNTAAMREAAKLFIGKHDFSAFVNVSRNDRVPNPVKTIFRFEAIEMLEVEGSGFLYRQVRNMVALLVQIGKEAIPADIVPKILATQDRRELAKFALSAPPHGLCLVSVKYNEEHLRLPSECPTTSFGRYHTISKCKLLQLTNPKF</sequence>
<dbReference type="InterPro" id="IPR020103">
    <property type="entry name" value="PsdUridine_synth_cat_dom_sf"/>
</dbReference>
<evidence type="ECO:0000313" key="7">
    <source>
        <dbReference type="Proteomes" id="UP000436088"/>
    </source>
</evidence>
<dbReference type="AlphaFoldDB" id="A0A6A2Z3X3"/>
<keyword evidence="7" id="KW-1185">Reference proteome</keyword>
<dbReference type="Gene3D" id="3.30.70.660">
    <property type="entry name" value="Pseudouridine synthase I, catalytic domain, C-terminal subdomain"/>
    <property type="match status" value="1"/>
</dbReference>
<dbReference type="Pfam" id="PF01416">
    <property type="entry name" value="PseudoU_synth_1"/>
    <property type="match status" value="2"/>
</dbReference>
<reference evidence="6" key="1">
    <citation type="submission" date="2019-09" db="EMBL/GenBank/DDBJ databases">
        <title>Draft genome information of white flower Hibiscus syriacus.</title>
        <authorList>
            <person name="Kim Y.-M."/>
        </authorList>
    </citation>
    <scope>NUCLEOTIDE SEQUENCE [LARGE SCALE GENOMIC DNA]</scope>
    <source>
        <strain evidence="6">YM2019G1</strain>
    </source>
</reference>
<dbReference type="InterPro" id="IPR020095">
    <property type="entry name" value="PsdUridine_synth_TruA_C"/>
</dbReference>
<dbReference type="GO" id="GO:0160147">
    <property type="term" value="F:tRNA pseudouridine(38-40) synthase activity"/>
    <property type="evidence" value="ECO:0007669"/>
    <property type="project" value="UniProtKB-EC"/>
</dbReference>
<dbReference type="PANTHER" id="PTHR11142">
    <property type="entry name" value="PSEUDOURIDYLATE SYNTHASE"/>
    <property type="match status" value="1"/>
</dbReference>
<keyword evidence="2 4" id="KW-0819">tRNA processing</keyword>
<comment type="similarity">
    <text evidence="1 4">Belongs to the tRNA pseudouridine synthase TruA family.</text>
</comment>
<evidence type="ECO:0000256" key="1">
    <source>
        <dbReference type="ARBA" id="ARBA00009375"/>
    </source>
</evidence>
<dbReference type="HAMAP" id="MF_00171">
    <property type="entry name" value="TruA"/>
    <property type="match status" value="1"/>
</dbReference>
<evidence type="ECO:0000259" key="5">
    <source>
        <dbReference type="PROSITE" id="PS50834"/>
    </source>
</evidence>
<comment type="catalytic activity">
    <reaction evidence="4">
        <text>uridine(38/39/40) in tRNA = pseudouridine(38/39/40) in tRNA</text>
        <dbReference type="Rhea" id="RHEA:22376"/>
        <dbReference type="Rhea" id="RHEA-COMP:10085"/>
        <dbReference type="Rhea" id="RHEA-COMP:10087"/>
        <dbReference type="ChEBI" id="CHEBI:65314"/>
        <dbReference type="ChEBI" id="CHEBI:65315"/>
        <dbReference type="EC" id="5.4.99.12"/>
    </reaction>
</comment>
<evidence type="ECO:0000256" key="2">
    <source>
        <dbReference type="ARBA" id="ARBA00022694"/>
    </source>
</evidence>
<evidence type="ECO:0000256" key="4">
    <source>
        <dbReference type="RuleBase" id="RU003792"/>
    </source>
</evidence>
<proteinExistence type="inferred from homology"/>
<accession>A0A6A2Z3X3</accession>
<dbReference type="NCBIfam" id="TIGR00071">
    <property type="entry name" value="hisT_truA"/>
    <property type="match status" value="1"/>
</dbReference>
<dbReference type="EC" id="5.4.99.12" evidence="4"/>
<dbReference type="InterPro" id="IPR020094">
    <property type="entry name" value="TruA/RsuA/RluB/E/F_N"/>
</dbReference>
<dbReference type="InterPro" id="IPR001406">
    <property type="entry name" value="PsdUridine_synth_TruA"/>
</dbReference>
<comment type="caution">
    <text evidence="6">The sequence shown here is derived from an EMBL/GenBank/DDBJ whole genome shotgun (WGS) entry which is preliminary data.</text>
</comment>
<feature type="domain" description="HIN-200" evidence="5">
    <location>
        <begin position="146"/>
        <end position="203"/>
    </location>
</feature>
<evidence type="ECO:0000256" key="3">
    <source>
        <dbReference type="ARBA" id="ARBA00023235"/>
    </source>
</evidence>
<evidence type="ECO:0000313" key="6">
    <source>
        <dbReference type="EMBL" id="KAE8685795.1"/>
    </source>
</evidence>
<keyword evidence="3 4" id="KW-0413">Isomerase</keyword>
<gene>
    <name evidence="6" type="ORF">F3Y22_tig00111092pilonHSYRG00056</name>
</gene>
<dbReference type="InterPro" id="IPR004021">
    <property type="entry name" value="HIN200/IF120x"/>
</dbReference>
<dbReference type="Proteomes" id="UP000436088">
    <property type="component" value="Unassembled WGS sequence"/>
</dbReference>
<dbReference type="CDD" id="cd02570">
    <property type="entry name" value="PseudoU_synth_EcTruA"/>
    <property type="match status" value="1"/>
</dbReference>
<dbReference type="Gene3D" id="3.30.70.580">
    <property type="entry name" value="Pseudouridine synthase I, catalytic domain, N-terminal subdomain"/>
    <property type="match status" value="1"/>
</dbReference>
<dbReference type="EMBL" id="VEPZ02001228">
    <property type="protein sequence ID" value="KAE8685795.1"/>
    <property type="molecule type" value="Genomic_DNA"/>
</dbReference>
<name>A0A6A2Z3X3_HIBSY</name>
<dbReference type="InterPro" id="IPR020097">
    <property type="entry name" value="PsdUridine_synth_TruA_a/b_dom"/>
</dbReference>